<dbReference type="Proteomes" id="UP000325315">
    <property type="component" value="Unassembled WGS sequence"/>
</dbReference>
<dbReference type="OrthoDB" id="1749844at2759"/>
<sequence>MSTSQKRRRPGQNSVVGTTRTGVKDTIVRSPVRTYAIRAREEATAPDVIAGIFYLFDVTMYVLIDLGSNYSYIYTELVTKKKLPVESTNYDIQVTNPLGQSVIVNLVFHKCLLKVKGCEFPADWEFDVILGLDWLSLYDAVKQIDLKCQTRGVVSVEYESPKDVVRIILAFYAQRLICKGSEAFLAYILDTRDSELRLDQLLVVSKFIDVFPEELLGLPPDCEVEFVIDLVPRTAPILISPYHMASAELKELKAQLQDLLDRGKKKDDSLRLCIDYRCHSVLEDRSQIRVKDCNVSKTTFRTRYVPSGLTNTPVAFMDLMNQGFQPYLDRFVVVFIDDILIYSKIKFEHAQHLRILCTKFSKCEFWLREVGFLGHIVSANGLQVDPSKVPAMIN</sequence>
<dbReference type="InterPro" id="IPR043502">
    <property type="entry name" value="DNA/RNA_pol_sf"/>
</dbReference>
<dbReference type="SUPFAM" id="SSF56672">
    <property type="entry name" value="DNA/RNA polymerases"/>
    <property type="match status" value="1"/>
</dbReference>
<dbReference type="InterPro" id="IPR021109">
    <property type="entry name" value="Peptidase_aspartic_dom_sf"/>
</dbReference>
<feature type="compositionally biased region" description="Polar residues" evidence="2">
    <location>
        <begin position="11"/>
        <end position="20"/>
    </location>
</feature>
<dbReference type="PANTHER" id="PTHR24559">
    <property type="entry name" value="TRANSPOSON TY3-I GAG-POL POLYPROTEIN"/>
    <property type="match status" value="1"/>
</dbReference>
<evidence type="ECO:0000259" key="3">
    <source>
        <dbReference type="Pfam" id="PF00078"/>
    </source>
</evidence>
<evidence type="ECO:0000313" key="4">
    <source>
        <dbReference type="EMBL" id="KAA3470805.1"/>
    </source>
</evidence>
<dbReference type="Gene3D" id="2.40.70.10">
    <property type="entry name" value="Acid Proteases"/>
    <property type="match status" value="1"/>
</dbReference>
<proteinExistence type="predicted"/>
<accession>A0A5B6VP84</accession>
<dbReference type="Gene3D" id="3.30.70.270">
    <property type="match status" value="1"/>
</dbReference>
<protein>
    <submittedName>
        <fullName evidence="4">DNA/RNA polymerases superfamily protein</fullName>
    </submittedName>
</protein>
<feature type="region of interest" description="Disordered" evidence="2">
    <location>
        <begin position="1"/>
        <end position="20"/>
    </location>
</feature>
<evidence type="ECO:0000256" key="1">
    <source>
        <dbReference type="SAM" id="Coils"/>
    </source>
</evidence>
<keyword evidence="1" id="KW-0175">Coiled coil</keyword>
<reference evidence="5" key="1">
    <citation type="journal article" date="2019" name="Plant Biotechnol. J.">
        <title>Genome sequencing of the Australian wild diploid species Gossypium australe highlights disease resistance and delayed gland morphogenesis.</title>
        <authorList>
            <person name="Cai Y."/>
            <person name="Cai X."/>
            <person name="Wang Q."/>
            <person name="Wang P."/>
            <person name="Zhang Y."/>
            <person name="Cai C."/>
            <person name="Xu Y."/>
            <person name="Wang K."/>
            <person name="Zhou Z."/>
            <person name="Wang C."/>
            <person name="Geng S."/>
            <person name="Li B."/>
            <person name="Dong Q."/>
            <person name="Hou Y."/>
            <person name="Wang H."/>
            <person name="Ai P."/>
            <person name="Liu Z."/>
            <person name="Yi F."/>
            <person name="Sun M."/>
            <person name="An G."/>
            <person name="Cheng J."/>
            <person name="Zhang Y."/>
            <person name="Shi Q."/>
            <person name="Xie Y."/>
            <person name="Shi X."/>
            <person name="Chang Y."/>
            <person name="Huang F."/>
            <person name="Chen Y."/>
            <person name="Hong S."/>
            <person name="Mi L."/>
            <person name="Sun Q."/>
            <person name="Zhang L."/>
            <person name="Zhou B."/>
            <person name="Peng R."/>
            <person name="Zhang X."/>
            <person name="Liu F."/>
        </authorList>
    </citation>
    <scope>NUCLEOTIDE SEQUENCE [LARGE SCALE GENOMIC DNA]</scope>
    <source>
        <strain evidence="5">cv. PA1801</strain>
    </source>
</reference>
<keyword evidence="5" id="KW-1185">Reference proteome</keyword>
<gene>
    <name evidence="4" type="ORF">EPI10_016485</name>
</gene>
<dbReference type="Pfam" id="PF00078">
    <property type="entry name" value="RVT_1"/>
    <property type="match status" value="1"/>
</dbReference>
<dbReference type="InterPro" id="IPR043128">
    <property type="entry name" value="Rev_trsase/Diguanyl_cyclase"/>
</dbReference>
<dbReference type="InterPro" id="IPR053134">
    <property type="entry name" value="RNA-dir_DNA_polymerase"/>
</dbReference>
<dbReference type="PANTHER" id="PTHR24559:SF444">
    <property type="entry name" value="REVERSE TRANSCRIPTASE DOMAIN-CONTAINING PROTEIN"/>
    <property type="match status" value="1"/>
</dbReference>
<comment type="caution">
    <text evidence="4">The sequence shown here is derived from an EMBL/GenBank/DDBJ whole genome shotgun (WGS) entry which is preliminary data.</text>
</comment>
<dbReference type="Pfam" id="PF08284">
    <property type="entry name" value="RVP_2"/>
    <property type="match status" value="1"/>
</dbReference>
<dbReference type="InterPro" id="IPR000477">
    <property type="entry name" value="RT_dom"/>
</dbReference>
<organism evidence="4 5">
    <name type="scientific">Gossypium australe</name>
    <dbReference type="NCBI Taxonomy" id="47621"/>
    <lineage>
        <taxon>Eukaryota</taxon>
        <taxon>Viridiplantae</taxon>
        <taxon>Streptophyta</taxon>
        <taxon>Embryophyta</taxon>
        <taxon>Tracheophyta</taxon>
        <taxon>Spermatophyta</taxon>
        <taxon>Magnoliopsida</taxon>
        <taxon>eudicotyledons</taxon>
        <taxon>Gunneridae</taxon>
        <taxon>Pentapetalae</taxon>
        <taxon>rosids</taxon>
        <taxon>malvids</taxon>
        <taxon>Malvales</taxon>
        <taxon>Malvaceae</taxon>
        <taxon>Malvoideae</taxon>
        <taxon>Gossypium</taxon>
    </lineage>
</organism>
<evidence type="ECO:0000256" key="2">
    <source>
        <dbReference type="SAM" id="MobiDB-lite"/>
    </source>
</evidence>
<feature type="coiled-coil region" evidence="1">
    <location>
        <begin position="242"/>
        <end position="269"/>
    </location>
</feature>
<dbReference type="AlphaFoldDB" id="A0A5B6VP84"/>
<dbReference type="CDD" id="cd01647">
    <property type="entry name" value="RT_LTR"/>
    <property type="match status" value="1"/>
</dbReference>
<evidence type="ECO:0000313" key="5">
    <source>
        <dbReference type="Proteomes" id="UP000325315"/>
    </source>
</evidence>
<feature type="domain" description="Reverse transcriptase" evidence="3">
    <location>
        <begin position="282"/>
        <end position="365"/>
    </location>
</feature>
<dbReference type="CDD" id="cd00303">
    <property type="entry name" value="retropepsin_like"/>
    <property type="match status" value="1"/>
</dbReference>
<name>A0A5B6VP84_9ROSI</name>
<feature type="compositionally biased region" description="Basic residues" evidence="2">
    <location>
        <begin position="1"/>
        <end position="10"/>
    </location>
</feature>
<dbReference type="EMBL" id="SMMG02000006">
    <property type="protein sequence ID" value="KAA3470805.1"/>
    <property type="molecule type" value="Genomic_DNA"/>
</dbReference>